<sequence length="149" mass="16359">MKKFLSDNKEKITTFIVCGTIFIIALSIIAMISGAIMRLFGFEYESVGSIILFFIIATAISFPLNLIAGALPKALYELERISKKNALILYLILDTIATSFGLKIVDYCMPSVSATTVSIIIISFLLSLPGKDDFKDKQKEFGGGFNNVI</sequence>
<dbReference type="Pfam" id="PF14184">
    <property type="entry name" value="YrvL"/>
    <property type="match status" value="1"/>
</dbReference>
<keyword evidence="1" id="KW-0472">Membrane</keyword>
<evidence type="ECO:0000313" key="3">
    <source>
        <dbReference type="Proteomes" id="UP001148455"/>
    </source>
</evidence>
<keyword evidence="1" id="KW-0812">Transmembrane</keyword>
<feature type="transmembrane region" description="Helical" evidence="1">
    <location>
        <begin position="87"/>
        <end position="105"/>
    </location>
</feature>
<protein>
    <submittedName>
        <fullName evidence="2">Regulatory YrvL family protein</fullName>
    </submittedName>
</protein>
<name>A0A9X3KCQ1_MEDGN</name>
<accession>A0A9X3KCQ1</accession>
<dbReference type="RefSeq" id="WP_269763639.1">
    <property type="nucleotide sequence ID" value="NZ_JAPZED010000057.1"/>
</dbReference>
<reference evidence="2" key="1">
    <citation type="submission" date="2022-12" db="EMBL/GenBank/DDBJ databases">
        <title>Genome of R. gnavus strain RSHDN_123.</title>
        <authorList>
            <person name="Abdugheni R."/>
        </authorList>
    </citation>
    <scope>NUCLEOTIDE SEQUENCE</scope>
    <source>
        <strain evidence="2">RSHDN_123</strain>
    </source>
</reference>
<keyword evidence="1" id="KW-1133">Transmembrane helix</keyword>
<proteinExistence type="predicted"/>
<feature type="transmembrane region" description="Helical" evidence="1">
    <location>
        <begin position="12"/>
        <end position="40"/>
    </location>
</feature>
<dbReference type="AlphaFoldDB" id="A0A9X3KCQ1"/>
<dbReference type="EMBL" id="JAPZED010000057">
    <property type="protein sequence ID" value="MCZ7695335.1"/>
    <property type="molecule type" value="Genomic_DNA"/>
</dbReference>
<feature type="transmembrane region" description="Helical" evidence="1">
    <location>
        <begin position="46"/>
        <end position="67"/>
    </location>
</feature>
<dbReference type="Proteomes" id="UP001148455">
    <property type="component" value="Unassembled WGS sequence"/>
</dbReference>
<dbReference type="InterPro" id="IPR025912">
    <property type="entry name" value="YrvL"/>
</dbReference>
<feature type="transmembrane region" description="Helical" evidence="1">
    <location>
        <begin position="111"/>
        <end position="129"/>
    </location>
</feature>
<gene>
    <name evidence="2" type="ORF">O8D18_15255</name>
</gene>
<organism evidence="2 3">
    <name type="scientific">Mediterraneibacter gnavus</name>
    <name type="common">Ruminococcus gnavus</name>
    <dbReference type="NCBI Taxonomy" id="33038"/>
    <lineage>
        <taxon>Bacteria</taxon>
        <taxon>Bacillati</taxon>
        <taxon>Bacillota</taxon>
        <taxon>Clostridia</taxon>
        <taxon>Lachnospirales</taxon>
        <taxon>Lachnospiraceae</taxon>
        <taxon>Mediterraneibacter</taxon>
    </lineage>
</organism>
<comment type="caution">
    <text evidence="2">The sequence shown here is derived from an EMBL/GenBank/DDBJ whole genome shotgun (WGS) entry which is preliminary data.</text>
</comment>
<evidence type="ECO:0000313" key="2">
    <source>
        <dbReference type="EMBL" id="MCZ7695335.1"/>
    </source>
</evidence>
<evidence type="ECO:0000256" key="1">
    <source>
        <dbReference type="SAM" id="Phobius"/>
    </source>
</evidence>